<evidence type="ECO:0000313" key="17">
    <source>
        <dbReference type="Proteomes" id="UP000320160"/>
    </source>
</evidence>
<evidence type="ECO:0000313" key="16">
    <source>
        <dbReference type="EMBL" id="TSB03903.1"/>
    </source>
</evidence>
<evidence type="ECO:0000256" key="12">
    <source>
        <dbReference type="RuleBase" id="RU362049"/>
    </source>
</evidence>
<dbReference type="OrthoDB" id="9806724at2"/>
<dbReference type="SUPFAM" id="SSF56425">
    <property type="entry name" value="Succinate dehydrogenase/fumarate reductase flavoprotein, catalytic domain"/>
    <property type="match status" value="1"/>
</dbReference>
<accession>A0A553WGT8</accession>
<comment type="cofactor">
    <cofactor evidence="1 12">
        <name>FAD</name>
        <dbReference type="ChEBI" id="CHEBI:57692"/>
    </cofactor>
</comment>
<feature type="domain" description="Fumarate reductase/succinate dehydrogenase flavoprotein-like C-terminal" evidence="15">
    <location>
        <begin position="432"/>
        <end position="512"/>
    </location>
</feature>
<organism evidence="16 17">
    <name type="scientific">Sphingorhabdus contaminans</name>
    <dbReference type="NCBI Taxonomy" id="1343899"/>
    <lineage>
        <taxon>Bacteria</taxon>
        <taxon>Pseudomonadati</taxon>
        <taxon>Pseudomonadota</taxon>
        <taxon>Alphaproteobacteria</taxon>
        <taxon>Sphingomonadales</taxon>
        <taxon>Sphingomonadaceae</taxon>
        <taxon>Sphingorhabdus</taxon>
    </lineage>
</organism>
<dbReference type="PANTHER" id="PTHR42716">
    <property type="entry name" value="L-ASPARTATE OXIDASE"/>
    <property type="match status" value="1"/>
</dbReference>
<dbReference type="Gene3D" id="1.20.58.100">
    <property type="entry name" value="Fumarate reductase/succinate dehydrogenase flavoprotein-like, C-terminal domain"/>
    <property type="match status" value="1"/>
</dbReference>
<dbReference type="PRINTS" id="PR00411">
    <property type="entry name" value="PNDRDTASEI"/>
</dbReference>
<dbReference type="EC" id="1.4.3.16" evidence="4 10"/>
<comment type="similarity">
    <text evidence="3 12">Belongs to the FAD-dependent oxidoreductase 2 family. NadB subfamily.</text>
</comment>
<evidence type="ECO:0000256" key="9">
    <source>
        <dbReference type="ARBA" id="ARBA00048305"/>
    </source>
</evidence>
<dbReference type="InterPro" id="IPR036188">
    <property type="entry name" value="FAD/NAD-bd_sf"/>
</dbReference>
<feature type="coiled-coil region" evidence="13">
    <location>
        <begin position="444"/>
        <end position="471"/>
    </location>
</feature>
<keyword evidence="5 12" id="KW-0285">Flavoprotein</keyword>
<dbReference type="Pfam" id="PF00890">
    <property type="entry name" value="FAD_binding_2"/>
    <property type="match status" value="1"/>
</dbReference>
<dbReference type="SUPFAM" id="SSF51905">
    <property type="entry name" value="FAD/NAD(P)-binding domain"/>
    <property type="match status" value="1"/>
</dbReference>
<dbReference type="GO" id="GO:0008734">
    <property type="term" value="F:L-aspartate oxidase activity"/>
    <property type="evidence" value="ECO:0007669"/>
    <property type="project" value="UniProtKB-UniRule"/>
</dbReference>
<evidence type="ECO:0000256" key="8">
    <source>
        <dbReference type="ARBA" id="ARBA00023002"/>
    </source>
</evidence>
<evidence type="ECO:0000256" key="7">
    <source>
        <dbReference type="ARBA" id="ARBA00022827"/>
    </source>
</evidence>
<evidence type="ECO:0000256" key="4">
    <source>
        <dbReference type="ARBA" id="ARBA00012173"/>
    </source>
</evidence>
<sequence length="524" mass="57705">MEADVLIIGSGAAGLTAALQLAQKYRVAVLAKGALSDGATAWAQGGIAAVLEPGDTFESHIEDTMIAGGGLNNRATVEFVVENAPEAIERLAKLGVPFNLDGNDWHLTREGGHSHRRIVHVDDATGWAVQQALEAAAKANANITLVPDMVAIDLIMGRHQERFSTSGRIHGVYALNRKSGKVETFTARATILACGGAGRTYLYSTAPRGATGDGIAMAWRAGCRISNMEFMQFHPTCLYNLEVKNFLITEAVRGEGGILKNPKTGHRYMPDYDERAELAPRDIVARANDAEIKRDGLDYVHLDISHKPAEFVKEHFPNIYEKLIGLGIDITKEPIPVVPAQHYTCGGVLVDLDGRTDAPGLYAAGEVTQSGLHGANRLASNSLLECFVFGDACARHIDAHWDNLPRPPAIRPWDESRVTDSDEEVVIAQCWREIRQFMWNFVGIVRTTKRLERAKHRIDLLRREIEDYYSHFRVTPDLIELRNLVEVADLIIRSALSRHESRGLHYTLDYPALSGKAVDTILVP</sequence>
<gene>
    <name evidence="16" type="primary">nadB</name>
    <name evidence="16" type="ORF">FOM92_00180</name>
</gene>
<evidence type="ECO:0000256" key="2">
    <source>
        <dbReference type="ARBA" id="ARBA00004950"/>
    </source>
</evidence>
<name>A0A553WGT8_9SPHN</name>
<proteinExistence type="inferred from homology"/>
<dbReference type="Gene3D" id="3.50.50.60">
    <property type="entry name" value="FAD/NAD(P)-binding domain"/>
    <property type="match status" value="1"/>
</dbReference>
<dbReference type="InterPro" id="IPR027477">
    <property type="entry name" value="Succ_DH/fumarate_Rdtase_cat_sf"/>
</dbReference>
<keyword evidence="8 12" id="KW-0560">Oxidoreductase</keyword>
<keyword evidence="17" id="KW-1185">Reference proteome</keyword>
<dbReference type="UniPathway" id="UPA00253">
    <property type="reaction ID" value="UER00326"/>
</dbReference>
<evidence type="ECO:0000256" key="13">
    <source>
        <dbReference type="SAM" id="Coils"/>
    </source>
</evidence>
<comment type="caution">
    <text evidence="16">The sequence shown here is derived from an EMBL/GenBank/DDBJ whole genome shotgun (WGS) entry which is preliminary data.</text>
</comment>
<keyword evidence="6 12" id="KW-0662">Pyridine nucleotide biosynthesis</keyword>
<keyword evidence="7 12" id="KW-0274">FAD</keyword>
<evidence type="ECO:0000256" key="1">
    <source>
        <dbReference type="ARBA" id="ARBA00001974"/>
    </source>
</evidence>
<keyword evidence="13" id="KW-0175">Coiled coil</keyword>
<evidence type="ECO:0000256" key="5">
    <source>
        <dbReference type="ARBA" id="ARBA00022630"/>
    </source>
</evidence>
<evidence type="ECO:0000259" key="15">
    <source>
        <dbReference type="Pfam" id="PF02910"/>
    </source>
</evidence>
<dbReference type="InterPro" id="IPR037099">
    <property type="entry name" value="Fum_R/Succ_DH_flav-like_C_sf"/>
</dbReference>
<dbReference type="NCBIfam" id="TIGR00551">
    <property type="entry name" value="nadB"/>
    <property type="match status" value="1"/>
</dbReference>
<dbReference type="PANTHER" id="PTHR42716:SF2">
    <property type="entry name" value="L-ASPARTATE OXIDASE, CHLOROPLASTIC"/>
    <property type="match status" value="1"/>
</dbReference>
<protein>
    <recommendedName>
        <fullName evidence="4 10">L-aspartate oxidase</fullName>
        <ecNumber evidence="4 10">1.4.3.16</ecNumber>
    </recommendedName>
</protein>
<dbReference type="InterPro" id="IPR003953">
    <property type="entry name" value="FAD-dep_OxRdtase_2_FAD-bd"/>
</dbReference>
<dbReference type="Gene3D" id="3.90.700.10">
    <property type="entry name" value="Succinate dehydrogenase/fumarate reductase flavoprotein, catalytic domain"/>
    <property type="match status" value="1"/>
</dbReference>
<dbReference type="FunFam" id="1.20.58.100:FF:000002">
    <property type="entry name" value="L-aspartate oxidase"/>
    <property type="match status" value="1"/>
</dbReference>
<dbReference type="EMBL" id="VKKU01000001">
    <property type="protein sequence ID" value="TSB03903.1"/>
    <property type="molecule type" value="Genomic_DNA"/>
</dbReference>
<dbReference type="Proteomes" id="UP000320160">
    <property type="component" value="Unassembled WGS sequence"/>
</dbReference>
<evidence type="ECO:0000259" key="14">
    <source>
        <dbReference type="Pfam" id="PF00890"/>
    </source>
</evidence>
<evidence type="ECO:0000256" key="6">
    <source>
        <dbReference type="ARBA" id="ARBA00022642"/>
    </source>
</evidence>
<evidence type="ECO:0000256" key="11">
    <source>
        <dbReference type="PIRSR" id="PIRSR000171-1"/>
    </source>
</evidence>
<comment type="pathway">
    <text evidence="2 12">Cofactor biosynthesis; NAD(+) biosynthesis; iminoaspartate from L-aspartate (oxidase route): step 1/1.</text>
</comment>
<evidence type="ECO:0000256" key="3">
    <source>
        <dbReference type="ARBA" id="ARBA00008562"/>
    </source>
</evidence>
<dbReference type="InterPro" id="IPR015939">
    <property type="entry name" value="Fum_Rdtase/Succ_DH_flav-like_C"/>
</dbReference>
<dbReference type="GO" id="GO:0034628">
    <property type="term" value="P:'de novo' NAD+ biosynthetic process from L-aspartate"/>
    <property type="evidence" value="ECO:0007669"/>
    <property type="project" value="TreeGrafter"/>
</dbReference>
<feature type="active site" description="Proton acceptor" evidence="11">
    <location>
        <position position="281"/>
    </location>
</feature>
<comment type="function">
    <text evidence="12">Catalyzes the oxidation of L-aspartate to iminoaspartate.</text>
</comment>
<comment type="subcellular location">
    <subcellularLocation>
        <location evidence="12">Cytoplasm</location>
    </subcellularLocation>
</comment>
<dbReference type="PRINTS" id="PR00368">
    <property type="entry name" value="FADPNR"/>
</dbReference>
<dbReference type="SUPFAM" id="SSF46977">
    <property type="entry name" value="Succinate dehydrogenase/fumarate reductase flavoprotein C-terminal domain"/>
    <property type="match status" value="1"/>
</dbReference>
<dbReference type="Pfam" id="PF02910">
    <property type="entry name" value="Succ_DH_flav_C"/>
    <property type="match status" value="1"/>
</dbReference>
<dbReference type="InterPro" id="IPR005288">
    <property type="entry name" value="NadB"/>
</dbReference>
<comment type="catalytic activity">
    <reaction evidence="9">
        <text>L-aspartate + O2 = iminosuccinate + H2O2</text>
        <dbReference type="Rhea" id="RHEA:25876"/>
        <dbReference type="ChEBI" id="CHEBI:15379"/>
        <dbReference type="ChEBI" id="CHEBI:16240"/>
        <dbReference type="ChEBI" id="CHEBI:29991"/>
        <dbReference type="ChEBI" id="CHEBI:77875"/>
        <dbReference type="EC" id="1.4.3.16"/>
    </reaction>
    <physiologicalReaction direction="left-to-right" evidence="9">
        <dbReference type="Rhea" id="RHEA:25877"/>
    </physiologicalReaction>
</comment>
<dbReference type="NCBIfam" id="NF006567">
    <property type="entry name" value="PRK09077.1"/>
    <property type="match status" value="1"/>
</dbReference>
<dbReference type="RefSeq" id="WP_143774760.1">
    <property type="nucleotide sequence ID" value="NZ_VKKU01000001.1"/>
</dbReference>
<dbReference type="AlphaFoldDB" id="A0A553WGT8"/>
<dbReference type="GO" id="GO:0005737">
    <property type="term" value="C:cytoplasm"/>
    <property type="evidence" value="ECO:0007669"/>
    <property type="project" value="UniProtKB-SubCell"/>
</dbReference>
<dbReference type="FunFam" id="3.90.700.10:FF:000002">
    <property type="entry name" value="L-aspartate oxidase"/>
    <property type="match status" value="1"/>
</dbReference>
<dbReference type="PIRSF" id="PIRSF000171">
    <property type="entry name" value="SDHA_APRA_LASPO"/>
    <property type="match status" value="1"/>
</dbReference>
<reference evidence="16 17" key="1">
    <citation type="submission" date="2019-07" db="EMBL/GenBank/DDBJ databases">
        <authorList>
            <person name="Park M."/>
        </authorList>
    </citation>
    <scope>NUCLEOTIDE SEQUENCE [LARGE SCALE GENOMIC DNA]</scope>
    <source>
        <strain evidence="16 17">KCTC32445</strain>
    </source>
</reference>
<feature type="domain" description="FAD-dependent oxidoreductase 2 FAD-binding" evidence="14">
    <location>
        <begin position="4"/>
        <end position="383"/>
    </location>
</feature>
<evidence type="ECO:0000256" key="10">
    <source>
        <dbReference type="NCBIfam" id="TIGR00551"/>
    </source>
</evidence>